<feature type="domain" description="Insertion element IS402-like" evidence="1">
    <location>
        <begin position="3"/>
        <end position="51"/>
    </location>
</feature>
<evidence type="ECO:0000313" key="2">
    <source>
        <dbReference type="EMBL" id="MBE4751368.1"/>
    </source>
</evidence>
<dbReference type="InterPro" id="IPR025161">
    <property type="entry name" value="IS402-like_dom"/>
</dbReference>
<keyword evidence="3" id="KW-1185">Reference proteome</keyword>
<dbReference type="EMBL" id="JAAIYO010000008">
    <property type="protein sequence ID" value="MBE4751368.1"/>
    <property type="molecule type" value="Genomic_DNA"/>
</dbReference>
<accession>A0ABR9PTV9</accession>
<organism evidence="2 3">
    <name type="scientific">Corallococcus soli</name>
    <dbReference type="NCBI Taxonomy" id="2710757"/>
    <lineage>
        <taxon>Bacteria</taxon>
        <taxon>Pseudomonadati</taxon>
        <taxon>Myxococcota</taxon>
        <taxon>Myxococcia</taxon>
        <taxon>Myxococcales</taxon>
        <taxon>Cystobacterineae</taxon>
        <taxon>Myxococcaceae</taxon>
        <taxon>Corallococcus</taxon>
    </lineage>
</organism>
<name>A0ABR9PTV9_9BACT</name>
<gene>
    <name evidence="2" type="ORF">G4177_24640</name>
</gene>
<evidence type="ECO:0000259" key="1">
    <source>
        <dbReference type="Pfam" id="PF13340"/>
    </source>
</evidence>
<protein>
    <submittedName>
        <fullName evidence="2">Transposase</fullName>
    </submittedName>
</protein>
<dbReference type="Pfam" id="PF13340">
    <property type="entry name" value="DUF4096"/>
    <property type="match status" value="1"/>
</dbReference>
<evidence type="ECO:0000313" key="3">
    <source>
        <dbReference type="Proteomes" id="UP001516472"/>
    </source>
</evidence>
<reference evidence="2 3" key="1">
    <citation type="submission" date="2020-02" db="EMBL/GenBank/DDBJ databases">
        <authorList>
            <person name="Babadi Z.K."/>
            <person name="Risdian C."/>
            <person name="Ebrahimipour G.H."/>
            <person name="Wink J."/>
        </authorList>
    </citation>
    <scope>NUCLEOTIDE SEQUENCE [LARGE SCALE GENOMIC DNA]</scope>
    <source>
        <strain evidence="2 3">ZKHCc1 1396</strain>
    </source>
</reference>
<dbReference type="RefSeq" id="WP_193428581.1">
    <property type="nucleotide sequence ID" value="NZ_CBCSIP010000065.1"/>
</dbReference>
<proteinExistence type="predicted"/>
<sequence length="56" mass="6373">MDLTDEQWRLIEPLLPARKLKREARPGRTPMLSRTLWGGILWSLQTGAQCEVAPVS</sequence>
<dbReference type="Proteomes" id="UP001516472">
    <property type="component" value="Unassembled WGS sequence"/>
</dbReference>
<comment type="caution">
    <text evidence="2">The sequence shown here is derived from an EMBL/GenBank/DDBJ whole genome shotgun (WGS) entry which is preliminary data.</text>
</comment>